<dbReference type="AlphaFoldDB" id="A0A7W3TE45"/>
<dbReference type="Pfam" id="PF13302">
    <property type="entry name" value="Acetyltransf_3"/>
    <property type="match status" value="1"/>
</dbReference>
<evidence type="ECO:0000259" key="2">
    <source>
        <dbReference type="PROSITE" id="PS51186"/>
    </source>
</evidence>
<comment type="caution">
    <text evidence="3">The sequence shown here is derived from an EMBL/GenBank/DDBJ whole genome shotgun (WGS) entry which is preliminary data.</text>
</comment>
<evidence type="ECO:0000313" key="4">
    <source>
        <dbReference type="Proteomes" id="UP000538929"/>
    </source>
</evidence>
<dbReference type="PANTHER" id="PTHR43441:SF10">
    <property type="entry name" value="ACETYLTRANSFERASE"/>
    <property type="match status" value="1"/>
</dbReference>
<organism evidence="3 4">
    <name type="scientific">Streptomyces alkaliphilus</name>
    <dbReference type="NCBI Taxonomy" id="1472722"/>
    <lineage>
        <taxon>Bacteria</taxon>
        <taxon>Bacillati</taxon>
        <taxon>Actinomycetota</taxon>
        <taxon>Actinomycetes</taxon>
        <taxon>Kitasatosporales</taxon>
        <taxon>Streptomycetaceae</taxon>
        <taxon>Streptomyces</taxon>
    </lineage>
</organism>
<dbReference type="EMBL" id="VKHT01000412">
    <property type="protein sequence ID" value="MBB0245166.1"/>
    <property type="molecule type" value="Genomic_DNA"/>
</dbReference>
<dbReference type="GO" id="GO:0005737">
    <property type="term" value="C:cytoplasm"/>
    <property type="evidence" value="ECO:0007669"/>
    <property type="project" value="TreeGrafter"/>
</dbReference>
<protein>
    <submittedName>
        <fullName evidence="3">GNAT family N-acetyltransferase</fullName>
    </submittedName>
</protein>
<dbReference type="PANTHER" id="PTHR43441">
    <property type="entry name" value="RIBOSOMAL-PROTEIN-SERINE ACETYLTRANSFERASE"/>
    <property type="match status" value="1"/>
</dbReference>
<sequence>MPHLVAPVLTPGRLSGSPQPRLRADGGLLLRPWSPGDAPALVEIFRDPAIQRWHLRRADSEEEARRWITEWRRAWRAERSAHWAVVTDTPAAPTGDGGTVVGRVALQGVIPMGGQAEIAYWTAPDARGTGVARRAVREVTAWALGEAGFHRLELGHSTANPASCRVAAAAGYLLEGVRRRALLHTDGWHDMHLHARTAEDPPPGRAGPPGRARTSGLNAPGESRDR</sequence>
<name>A0A7W3TE45_9ACTN</name>
<dbReference type="RefSeq" id="WP_182606689.1">
    <property type="nucleotide sequence ID" value="NZ_VKHT01000412.1"/>
</dbReference>
<dbReference type="InterPro" id="IPR016181">
    <property type="entry name" value="Acyl_CoA_acyltransferase"/>
</dbReference>
<evidence type="ECO:0000313" key="3">
    <source>
        <dbReference type="EMBL" id="MBB0245166.1"/>
    </source>
</evidence>
<dbReference type="InterPro" id="IPR000182">
    <property type="entry name" value="GNAT_dom"/>
</dbReference>
<dbReference type="Proteomes" id="UP000538929">
    <property type="component" value="Unassembled WGS sequence"/>
</dbReference>
<evidence type="ECO:0000256" key="1">
    <source>
        <dbReference type="SAM" id="MobiDB-lite"/>
    </source>
</evidence>
<gene>
    <name evidence="3" type="ORF">FNQ90_13885</name>
</gene>
<reference evidence="4" key="1">
    <citation type="submission" date="2019-10" db="EMBL/GenBank/DDBJ databases">
        <title>Streptomyces sp. nov., a novel actinobacterium isolated from alkaline environment.</title>
        <authorList>
            <person name="Golinska P."/>
        </authorList>
    </citation>
    <scope>NUCLEOTIDE SEQUENCE [LARGE SCALE GENOMIC DNA]</scope>
    <source>
        <strain evidence="4">DSM 42118</strain>
    </source>
</reference>
<keyword evidence="3" id="KW-0808">Transferase</keyword>
<dbReference type="CDD" id="cd04301">
    <property type="entry name" value="NAT_SF"/>
    <property type="match status" value="1"/>
</dbReference>
<dbReference type="GO" id="GO:1990189">
    <property type="term" value="F:protein N-terminal-serine acetyltransferase activity"/>
    <property type="evidence" value="ECO:0007669"/>
    <property type="project" value="TreeGrafter"/>
</dbReference>
<accession>A0A7W3TE45</accession>
<proteinExistence type="predicted"/>
<keyword evidence="4" id="KW-1185">Reference proteome</keyword>
<dbReference type="GO" id="GO:0008999">
    <property type="term" value="F:protein-N-terminal-alanine acetyltransferase activity"/>
    <property type="evidence" value="ECO:0007669"/>
    <property type="project" value="TreeGrafter"/>
</dbReference>
<dbReference type="InterPro" id="IPR051908">
    <property type="entry name" value="Ribosomal_N-acetyltransferase"/>
</dbReference>
<dbReference type="SUPFAM" id="SSF55729">
    <property type="entry name" value="Acyl-CoA N-acyltransferases (Nat)"/>
    <property type="match status" value="1"/>
</dbReference>
<feature type="region of interest" description="Disordered" evidence="1">
    <location>
        <begin position="194"/>
        <end position="226"/>
    </location>
</feature>
<feature type="domain" description="N-acetyltransferase" evidence="2">
    <location>
        <begin position="28"/>
        <end position="194"/>
    </location>
</feature>
<dbReference type="PROSITE" id="PS51186">
    <property type="entry name" value="GNAT"/>
    <property type="match status" value="1"/>
</dbReference>
<dbReference type="Gene3D" id="3.40.630.30">
    <property type="match status" value="1"/>
</dbReference>